<accession>A0A939EFJ1</accession>
<dbReference type="PROSITE" id="PS01124">
    <property type="entry name" value="HTH_ARAC_FAMILY_2"/>
    <property type="match status" value="1"/>
</dbReference>
<evidence type="ECO:0000256" key="1">
    <source>
        <dbReference type="ARBA" id="ARBA00023015"/>
    </source>
</evidence>
<dbReference type="SUPFAM" id="SSF46689">
    <property type="entry name" value="Homeodomain-like"/>
    <property type="match status" value="2"/>
</dbReference>
<comment type="caution">
    <text evidence="4">The sequence shown here is derived from an EMBL/GenBank/DDBJ whole genome shotgun (WGS) entry which is preliminary data.</text>
</comment>
<protein>
    <submittedName>
        <fullName evidence="4">Helix-turn-helix transcriptional regulator</fullName>
    </submittedName>
</protein>
<dbReference type="RefSeq" id="WP_207142156.1">
    <property type="nucleotide sequence ID" value="NZ_JAEKJZ010000004.1"/>
</dbReference>
<evidence type="ECO:0000313" key="4">
    <source>
        <dbReference type="EMBL" id="MBN9672302.1"/>
    </source>
</evidence>
<keyword evidence="2" id="KW-0804">Transcription</keyword>
<dbReference type="GO" id="GO:0043565">
    <property type="term" value="F:sequence-specific DNA binding"/>
    <property type="evidence" value="ECO:0007669"/>
    <property type="project" value="InterPro"/>
</dbReference>
<dbReference type="AlphaFoldDB" id="A0A939EFJ1"/>
<dbReference type="GO" id="GO:0003700">
    <property type="term" value="F:DNA-binding transcription factor activity"/>
    <property type="evidence" value="ECO:0007669"/>
    <property type="project" value="InterPro"/>
</dbReference>
<sequence>MRGKFQTFIFLEGEQSFWLDEKFFHIDAGHGAARRPKALTFTLGRDTDIRLLKGTDTPLNKVSITSPLEWMDQMEITTSERSSEVVDFMNGHLNHLVWEPGPDVIGIAEQISLPPRWLTEDLLPLYRSARGLDIMVSVCRRLTTEVFTDPHPVPLSTRAHMERVREFLLDRLHQDLQIGEIARETGTSIRSLQRKFRDCFGETVFEFVRNARLERAREALMRDQVSISEAATVAGYTSPAAFSTAFKNRFGEIPRRLKSFHAPGVHAE</sequence>
<dbReference type="InterPro" id="IPR018060">
    <property type="entry name" value="HTH_AraC"/>
</dbReference>
<keyword evidence="1" id="KW-0805">Transcription regulation</keyword>
<proteinExistence type="predicted"/>
<evidence type="ECO:0000259" key="3">
    <source>
        <dbReference type="PROSITE" id="PS01124"/>
    </source>
</evidence>
<dbReference type="SMART" id="SM00342">
    <property type="entry name" value="HTH_ARAC"/>
    <property type="match status" value="1"/>
</dbReference>
<organism evidence="4 5">
    <name type="scientific">Roseibium aggregatum</name>
    <dbReference type="NCBI Taxonomy" id="187304"/>
    <lineage>
        <taxon>Bacteria</taxon>
        <taxon>Pseudomonadati</taxon>
        <taxon>Pseudomonadota</taxon>
        <taxon>Alphaproteobacteria</taxon>
        <taxon>Hyphomicrobiales</taxon>
        <taxon>Stappiaceae</taxon>
        <taxon>Roseibium</taxon>
    </lineage>
</organism>
<dbReference type="InterPro" id="IPR009057">
    <property type="entry name" value="Homeodomain-like_sf"/>
</dbReference>
<gene>
    <name evidence="4" type="ORF">JF539_18255</name>
</gene>
<dbReference type="EMBL" id="JAEKJZ010000004">
    <property type="protein sequence ID" value="MBN9672302.1"/>
    <property type="molecule type" value="Genomic_DNA"/>
</dbReference>
<dbReference type="Pfam" id="PF12833">
    <property type="entry name" value="HTH_18"/>
    <property type="match status" value="1"/>
</dbReference>
<evidence type="ECO:0000313" key="5">
    <source>
        <dbReference type="Proteomes" id="UP000664096"/>
    </source>
</evidence>
<dbReference type="PANTHER" id="PTHR47893">
    <property type="entry name" value="REGULATORY PROTEIN PCHR"/>
    <property type="match status" value="1"/>
</dbReference>
<reference evidence="4" key="1">
    <citation type="submission" date="2020-12" db="EMBL/GenBank/DDBJ databases">
        <title>Oil enriched cultivation method for isolating marine PHA-producing bacteria.</title>
        <authorList>
            <person name="Zheng W."/>
            <person name="Yu S."/>
            <person name="Huang Y."/>
        </authorList>
    </citation>
    <scope>NUCLEOTIDE SEQUENCE</scope>
    <source>
        <strain evidence="4">SY-2-12</strain>
    </source>
</reference>
<name>A0A939EFJ1_9HYPH</name>
<evidence type="ECO:0000256" key="2">
    <source>
        <dbReference type="ARBA" id="ARBA00023163"/>
    </source>
</evidence>
<dbReference type="InterPro" id="IPR053142">
    <property type="entry name" value="PchR_regulatory_protein"/>
</dbReference>
<dbReference type="Proteomes" id="UP000664096">
    <property type="component" value="Unassembled WGS sequence"/>
</dbReference>
<feature type="domain" description="HTH araC/xylS-type" evidence="3">
    <location>
        <begin position="162"/>
        <end position="260"/>
    </location>
</feature>
<dbReference type="Gene3D" id="1.10.10.60">
    <property type="entry name" value="Homeodomain-like"/>
    <property type="match status" value="1"/>
</dbReference>
<dbReference type="PANTHER" id="PTHR47893:SF1">
    <property type="entry name" value="REGULATORY PROTEIN PCHR"/>
    <property type="match status" value="1"/>
</dbReference>